<keyword evidence="6" id="KW-0677">Repeat</keyword>
<evidence type="ECO:0000256" key="7">
    <source>
        <dbReference type="ARBA" id="ARBA00022803"/>
    </source>
</evidence>
<evidence type="ECO:0000256" key="4">
    <source>
        <dbReference type="ARBA" id="ARBA00022676"/>
    </source>
</evidence>
<feature type="region of interest" description="Disordered" evidence="9">
    <location>
        <begin position="223"/>
        <end position="297"/>
    </location>
</feature>
<evidence type="ECO:0000313" key="11">
    <source>
        <dbReference type="EMBL" id="GAA5170323.1"/>
    </source>
</evidence>
<organism evidence="11 12">
    <name type="scientific">Viridibacterium curvum</name>
    <dbReference type="NCBI Taxonomy" id="1101404"/>
    <lineage>
        <taxon>Bacteria</taxon>
        <taxon>Pseudomonadati</taxon>
        <taxon>Pseudomonadota</taxon>
        <taxon>Betaproteobacteria</taxon>
        <taxon>Rhodocyclales</taxon>
        <taxon>Rhodocyclaceae</taxon>
        <taxon>Viridibacterium</taxon>
    </lineage>
</organism>
<dbReference type="InterPro" id="IPR019734">
    <property type="entry name" value="TPR_rpt"/>
</dbReference>
<dbReference type="PANTHER" id="PTHR44835">
    <property type="entry name" value="UDP-N-ACETYLGLUCOSAMINE--PEPTIDE N-ACETYLGLUCOSAMINYLTRANSFERASE SPINDLY-RELATED"/>
    <property type="match status" value="1"/>
</dbReference>
<dbReference type="Pfam" id="PF13432">
    <property type="entry name" value="TPR_16"/>
    <property type="match status" value="2"/>
</dbReference>
<evidence type="ECO:0000256" key="1">
    <source>
        <dbReference type="ARBA" id="ARBA00004922"/>
    </source>
</evidence>
<gene>
    <name evidence="11" type="ORF">GCM10025770_33080</name>
</gene>
<sequence length="652" mass="70688">MLEQVNLALSERAAAQIAANDWRGACDTWQLLVQNKPLDPNAWVNLGIARAHTGQYPEAIDAYATAMQHGLPEDEGACGIGLVFCLRQQYDIAAENLEMALARNPRNHTALSNLVVCYTRLGRIAHAFEAAQALLELDPENLSALGSLGTLCKDAGMAEEAVAWNLRAAQAAPDSPEQVSNLLWSMLHSDARSTEDLLEIGKEFNRRALARCGSAAATVGFNSEDLRSPSHAPLQSPPQLDPRESGTTLPSRACGRGAGGEGESSRTHLKHLSAQTAPSHLSPNPSPPRGEVPHPATQPIKLGLLSADLRHHAVGRFLTPLLEAFDPAHVQVIAYNTGHFRDDLSARAQAVCDWRDVGALSDDALIALIRKDRLDVLIDLSGHTDGSRLAALAQRAAPVQISWLGYPASTGLDSMDYVLVPPDPQLQTGNWCNEKPLALPDCYYVRETSQLHFSDAPAPVTRNGHITFGCLNNLAKYSPSCIAAWSRILKRMPTARLVLVVTSGAERVLQQDLLNRFAEHGVAPERLDLRGRMDYDAYRRTWHEFDLALDAFPFNGGTTGFDALCAGIPFVTLSGEGLHARLGENLLRPLGLASLAATNIDDYVEKAVTLASDPAALEAVRQTLRNTLPHSALCDLPRFARGLEQLLKTLRT</sequence>
<evidence type="ECO:0000313" key="12">
    <source>
        <dbReference type="Proteomes" id="UP001500547"/>
    </source>
</evidence>
<dbReference type="Gene3D" id="3.40.50.11380">
    <property type="match status" value="1"/>
</dbReference>
<accession>A0ABP9R0T7</accession>
<feature type="domain" description="O-GlcNAc transferase C-terminal" evidence="10">
    <location>
        <begin position="297"/>
        <end position="421"/>
    </location>
</feature>
<evidence type="ECO:0000259" key="10">
    <source>
        <dbReference type="Pfam" id="PF13844"/>
    </source>
</evidence>
<dbReference type="Gene3D" id="1.25.40.10">
    <property type="entry name" value="Tetratricopeptide repeat domain"/>
    <property type="match status" value="2"/>
</dbReference>
<dbReference type="SUPFAM" id="SSF53756">
    <property type="entry name" value="UDP-Glycosyltransferase/glycogen phosphorylase"/>
    <property type="match status" value="1"/>
</dbReference>
<feature type="domain" description="O-GlcNAc transferase C-terminal" evidence="10">
    <location>
        <begin position="465"/>
        <end position="640"/>
    </location>
</feature>
<dbReference type="InterPro" id="IPR051939">
    <property type="entry name" value="Glycosyltr_41/O-GlcNAc_trsf"/>
</dbReference>
<dbReference type="PANTHER" id="PTHR44835:SF1">
    <property type="entry name" value="PROTEIN O-GLCNAC TRANSFERASE"/>
    <property type="match status" value="1"/>
</dbReference>
<dbReference type="Gene3D" id="3.40.50.2000">
    <property type="entry name" value="Glycogen Phosphorylase B"/>
    <property type="match status" value="1"/>
</dbReference>
<dbReference type="Proteomes" id="UP001500547">
    <property type="component" value="Unassembled WGS sequence"/>
</dbReference>
<dbReference type="Pfam" id="PF13844">
    <property type="entry name" value="Glyco_transf_41"/>
    <property type="match status" value="2"/>
</dbReference>
<keyword evidence="4" id="KW-0328">Glycosyltransferase</keyword>
<evidence type="ECO:0000256" key="8">
    <source>
        <dbReference type="PROSITE-ProRule" id="PRU00339"/>
    </source>
</evidence>
<reference evidence="12" key="1">
    <citation type="journal article" date="2019" name="Int. J. Syst. Evol. Microbiol.">
        <title>The Global Catalogue of Microorganisms (GCM) 10K type strain sequencing project: providing services to taxonomists for standard genome sequencing and annotation.</title>
        <authorList>
            <consortium name="The Broad Institute Genomics Platform"/>
            <consortium name="The Broad Institute Genome Sequencing Center for Infectious Disease"/>
            <person name="Wu L."/>
            <person name="Ma J."/>
        </authorList>
    </citation>
    <scope>NUCLEOTIDE SEQUENCE [LARGE SCALE GENOMIC DNA]</scope>
    <source>
        <strain evidence="12">JCM 18715</strain>
    </source>
</reference>
<comment type="caution">
    <text evidence="11">The sequence shown here is derived from an EMBL/GenBank/DDBJ whole genome shotgun (WGS) entry which is preliminary data.</text>
</comment>
<evidence type="ECO:0000256" key="9">
    <source>
        <dbReference type="SAM" id="MobiDB-lite"/>
    </source>
</evidence>
<feature type="compositionally biased region" description="Polar residues" evidence="9">
    <location>
        <begin position="273"/>
        <end position="283"/>
    </location>
</feature>
<evidence type="ECO:0000256" key="3">
    <source>
        <dbReference type="ARBA" id="ARBA00011970"/>
    </source>
</evidence>
<keyword evidence="7 8" id="KW-0802">TPR repeat</keyword>
<dbReference type="PROSITE" id="PS50005">
    <property type="entry name" value="TPR"/>
    <property type="match status" value="1"/>
</dbReference>
<evidence type="ECO:0000256" key="5">
    <source>
        <dbReference type="ARBA" id="ARBA00022679"/>
    </source>
</evidence>
<evidence type="ECO:0000256" key="2">
    <source>
        <dbReference type="ARBA" id="ARBA00005386"/>
    </source>
</evidence>
<dbReference type="EC" id="2.4.1.255" evidence="3"/>
<proteinExistence type="inferred from homology"/>
<feature type="repeat" description="TPR" evidence="8">
    <location>
        <begin position="108"/>
        <end position="141"/>
    </location>
</feature>
<comment type="similarity">
    <text evidence="2">Belongs to the glycosyltransferase 41 family. O-GlcNAc transferase subfamily.</text>
</comment>
<dbReference type="InterPro" id="IPR029489">
    <property type="entry name" value="OGT/SEC/SPY_C"/>
</dbReference>
<name>A0ABP9R0T7_9RHOO</name>
<dbReference type="RefSeq" id="WP_345534220.1">
    <property type="nucleotide sequence ID" value="NZ_BAABLD010000017.1"/>
</dbReference>
<keyword evidence="5" id="KW-0808">Transferase</keyword>
<evidence type="ECO:0000256" key="6">
    <source>
        <dbReference type="ARBA" id="ARBA00022737"/>
    </source>
</evidence>
<dbReference type="SUPFAM" id="SSF48452">
    <property type="entry name" value="TPR-like"/>
    <property type="match status" value="1"/>
</dbReference>
<dbReference type="InterPro" id="IPR011990">
    <property type="entry name" value="TPR-like_helical_dom_sf"/>
</dbReference>
<protein>
    <recommendedName>
        <fullName evidence="3">protein O-GlcNAc transferase</fullName>
        <ecNumber evidence="3">2.4.1.255</ecNumber>
    </recommendedName>
</protein>
<dbReference type="EMBL" id="BAABLD010000017">
    <property type="protein sequence ID" value="GAA5170323.1"/>
    <property type="molecule type" value="Genomic_DNA"/>
</dbReference>
<dbReference type="SMART" id="SM00028">
    <property type="entry name" value="TPR"/>
    <property type="match status" value="4"/>
</dbReference>
<comment type="pathway">
    <text evidence="1">Protein modification; protein glycosylation.</text>
</comment>
<keyword evidence="12" id="KW-1185">Reference proteome</keyword>